<organism evidence="2 3">
    <name type="scientific">Brassica oleracea var. oleracea</name>
    <dbReference type="NCBI Taxonomy" id="109376"/>
    <lineage>
        <taxon>Eukaryota</taxon>
        <taxon>Viridiplantae</taxon>
        <taxon>Streptophyta</taxon>
        <taxon>Embryophyta</taxon>
        <taxon>Tracheophyta</taxon>
        <taxon>Spermatophyta</taxon>
        <taxon>Magnoliopsida</taxon>
        <taxon>eudicotyledons</taxon>
        <taxon>Gunneridae</taxon>
        <taxon>Pentapetalae</taxon>
        <taxon>rosids</taxon>
        <taxon>malvids</taxon>
        <taxon>Brassicales</taxon>
        <taxon>Brassicaceae</taxon>
        <taxon>Brassiceae</taxon>
        <taxon>Brassica</taxon>
    </lineage>
</organism>
<dbReference type="PANTHER" id="PTHR31973:SF187">
    <property type="entry name" value="MUTATOR TRANSPOSASE MUDRA PROTEIN"/>
    <property type="match status" value="1"/>
</dbReference>
<dbReference type="EnsemblPlants" id="Bo4g096800.1">
    <property type="protein sequence ID" value="Bo4g096800.1"/>
    <property type="gene ID" value="Bo4g096800"/>
</dbReference>
<reference evidence="2" key="2">
    <citation type="submission" date="2015-03" db="UniProtKB">
        <authorList>
            <consortium name="EnsemblPlants"/>
        </authorList>
    </citation>
    <scope>IDENTIFICATION</scope>
</reference>
<dbReference type="InterPro" id="IPR018289">
    <property type="entry name" value="MULE_transposase_dom"/>
</dbReference>
<sequence length="440" mass="50656">MFSREMHMEDILFIGETYKKVDVGRDAENRIYPIAWAVVRGENKESWEWFIKKLTADLDLGVGDGVTFISNKQKGLKIALATVLPKAEHRNCAKHVYANWKSKYGDLDYKPYFWNVAYSKTVGEYDLHIAELKAFDSKAHDDLLAVDPTTWFLAFFTGNARSAHVCNSLSESFNKTIKGARELPLINMLEAIRKQAMTRISRRFNIARACILPFPKKLWRIRDLKVSDSVRKRRNWTKPDITELGEISWPSGLPRGRQPDRNENLIPDRSGAYIEKIPDWIKDLHGLKWLHIIGCAKLASMPETLSFSFESPILFLDFPNCYKLGQEARRVVTHQSFTVSLPGRNIPAEYVHRAIRNFLTIRSDFKEFRICVVVSPKQETGKRTFGVYADVKLDKKEWLKQNNEISFEFSTASKNIDVTECGVQILALTIQESCESRPKQ</sequence>
<accession>A0A0D3BW04</accession>
<evidence type="ECO:0000313" key="3">
    <source>
        <dbReference type="Proteomes" id="UP000032141"/>
    </source>
</evidence>
<dbReference type="PANTHER" id="PTHR31973">
    <property type="entry name" value="POLYPROTEIN, PUTATIVE-RELATED"/>
    <property type="match status" value="1"/>
</dbReference>
<keyword evidence="3" id="KW-1185">Reference proteome</keyword>
<dbReference type="Pfam" id="PF10551">
    <property type="entry name" value="MULE"/>
    <property type="match status" value="1"/>
</dbReference>
<evidence type="ECO:0000259" key="1">
    <source>
        <dbReference type="Pfam" id="PF10551"/>
    </source>
</evidence>
<dbReference type="AlphaFoldDB" id="A0A0D3BW04"/>
<name>A0A0D3BW04_BRAOL</name>
<dbReference type="HOGENOM" id="CLU_623115_0_0_1"/>
<dbReference type="STRING" id="109376.A0A0D3BW04"/>
<proteinExistence type="predicted"/>
<dbReference type="Gramene" id="Bo4g096800.1">
    <property type="protein sequence ID" value="Bo4g096800.1"/>
    <property type="gene ID" value="Bo4g096800"/>
</dbReference>
<dbReference type="eggNOG" id="ENOG502QU1T">
    <property type="taxonomic scope" value="Eukaryota"/>
</dbReference>
<evidence type="ECO:0000313" key="2">
    <source>
        <dbReference type="EnsemblPlants" id="Bo4g096800.1"/>
    </source>
</evidence>
<dbReference type="Proteomes" id="UP000032141">
    <property type="component" value="Chromosome C4"/>
</dbReference>
<reference evidence="2 3" key="1">
    <citation type="journal article" date="2014" name="Genome Biol.">
        <title>Transcriptome and methylome profiling reveals relics of genome dominance in the mesopolyploid Brassica oleracea.</title>
        <authorList>
            <person name="Parkin I.A."/>
            <person name="Koh C."/>
            <person name="Tang H."/>
            <person name="Robinson S.J."/>
            <person name="Kagale S."/>
            <person name="Clarke W.E."/>
            <person name="Town C.D."/>
            <person name="Nixon J."/>
            <person name="Krishnakumar V."/>
            <person name="Bidwell S.L."/>
            <person name="Denoeud F."/>
            <person name="Belcram H."/>
            <person name="Links M.G."/>
            <person name="Just J."/>
            <person name="Clarke C."/>
            <person name="Bender T."/>
            <person name="Huebert T."/>
            <person name="Mason A.S."/>
            <person name="Pires J.C."/>
            <person name="Barker G."/>
            <person name="Moore J."/>
            <person name="Walley P.G."/>
            <person name="Manoli S."/>
            <person name="Batley J."/>
            <person name="Edwards D."/>
            <person name="Nelson M.N."/>
            <person name="Wang X."/>
            <person name="Paterson A.H."/>
            <person name="King G."/>
            <person name="Bancroft I."/>
            <person name="Chalhoub B."/>
            <person name="Sharpe A.G."/>
        </authorList>
    </citation>
    <scope>NUCLEOTIDE SEQUENCE</scope>
    <source>
        <strain evidence="2 3">cv. TO1000</strain>
    </source>
</reference>
<feature type="domain" description="MULE transposase" evidence="1">
    <location>
        <begin position="23"/>
        <end position="99"/>
    </location>
</feature>
<protein>
    <recommendedName>
        <fullName evidence="1">MULE transposase domain-containing protein</fullName>
    </recommendedName>
</protein>